<gene>
    <name evidence="1" type="ORF">BV510_21995</name>
    <name evidence="2" type="ORF">CRI78_27905</name>
</gene>
<dbReference type="RefSeq" id="WP_073859761.1">
    <property type="nucleotide sequence ID" value="NZ_BAAATC010000021.1"/>
</dbReference>
<dbReference type="STRING" id="1801.BRW64_27985"/>
<dbReference type="InterPro" id="IPR036291">
    <property type="entry name" value="NAD(P)-bd_dom_sf"/>
</dbReference>
<keyword evidence="4" id="KW-1185">Reference proteome</keyword>
<dbReference type="EMBL" id="PDCR01000063">
    <property type="protein sequence ID" value="PEG51193.1"/>
    <property type="molecule type" value="Genomic_DNA"/>
</dbReference>
<dbReference type="Gene3D" id="3.40.50.720">
    <property type="entry name" value="NAD(P)-binding Rossmann-like Domain"/>
    <property type="match status" value="1"/>
</dbReference>
<evidence type="ECO:0000313" key="4">
    <source>
        <dbReference type="Proteomes" id="UP000220340"/>
    </source>
</evidence>
<protein>
    <submittedName>
        <fullName evidence="2">NmrA family transcriptional regulator</fullName>
    </submittedName>
</protein>
<comment type="caution">
    <text evidence="2">The sequence shown here is derived from an EMBL/GenBank/DDBJ whole genome shotgun (WGS) entry which is preliminary data.</text>
</comment>
<accession>A0A1Q4H499</accession>
<evidence type="ECO:0000313" key="1">
    <source>
        <dbReference type="EMBL" id="OPE49707.1"/>
    </source>
</evidence>
<proteinExistence type="predicted"/>
<dbReference type="OrthoDB" id="9771302at2"/>
<evidence type="ECO:0000313" key="3">
    <source>
        <dbReference type="Proteomes" id="UP000191039"/>
    </source>
</evidence>
<reference evidence="1 3" key="1">
    <citation type="submission" date="2016-09" db="EMBL/GenBank/DDBJ databases">
        <title>genome sequences of unsequenced Mycobacteria.</title>
        <authorList>
            <person name="Greninger A.L."/>
            <person name="Jerome K.R."/>
            <person name="Mcnair B."/>
            <person name="Wallis C."/>
            <person name="Fang F."/>
        </authorList>
    </citation>
    <scope>NUCLEOTIDE SEQUENCE [LARGE SCALE GENOMIC DNA]</scope>
    <source>
        <strain evidence="1 3">BM1</strain>
    </source>
</reference>
<dbReference type="SUPFAM" id="SSF51735">
    <property type="entry name" value="NAD(P)-binding Rossmann-fold domains"/>
    <property type="match status" value="1"/>
</dbReference>
<dbReference type="Proteomes" id="UP000191039">
    <property type="component" value="Unassembled WGS sequence"/>
</dbReference>
<organism evidence="2 4">
    <name type="scientific">Mycolicibacterium diernhoferi</name>
    <dbReference type="NCBI Taxonomy" id="1801"/>
    <lineage>
        <taxon>Bacteria</taxon>
        <taxon>Bacillati</taxon>
        <taxon>Actinomycetota</taxon>
        <taxon>Actinomycetes</taxon>
        <taxon>Mycobacteriales</taxon>
        <taxon>Mycobacteriaceae</taxon>
        <taxon>Mycolicibacterium</taxon>
    </lineage>
</organism>
<dbReference type="Proteomes" id="UP000220340">
    <property type="component" value="Unassembled WGS sequence"/>
</dbReference>
<evidence type="ECO:0000313" key="2">
    <source>
        <dbReference type="EMBL" id="PEG51193.1"/>
    </source>
</evidence>
<dbReference type="EMBL" id="MIJD01000280">
    <property type="protein sequence ID" value="OPE49707.1"/>
    <property type="molecule type" value="Genomic_DNA"/>
</dbReference>
<reference evidence="2 4" key="2">
    <citation type="submission" date="2017-10" db="EMBL/GenBank/DDBJ databases">
        <title>The new phylogeny of genus Mycobacterium.</title>
        <authorList>
            <person name="Tortoli E."/>
            <person name="Trovato A."/>
            <person name="Cirillo D.M."/>
        </authorList>
    </citation>
    <scope>NUCLEOTIDE SEQUENCE [LARGE SCALE GENOMIC DNA]</scope>
    <source>
        <strain evidence="2 4">IP141170001</strain>
    </source>
</reference>
<dbReference type="AlphaFoldDB" id="A0A1Q4H499"/>
<name>A0A1Q4H499_9MYCO</name>
<sequence>MRIVVVGGTGRVGSLVVRGLTDIGHDAVIAARGTGVDTVTGTGLPEALRGATTVVDATDAPSHDDAVAREFFATSTVNLLAAEVTAGIRHHVVLSVVGVDLLALGKGYFAAKLLQEKLIAAGPVPHTIVRATGFFEFLDTVAEYGTVGEVVRLPPVLVSPIARADAAEAVVIAAVGDPIGGVLEVSGPRTYRLDEIVRIAFLTRGDRRRVLGDPAAPYWGIGIRERTLLPSRTAIRFETRLEDWLLGRIGG</sequence>